<sequence length="341" mass="35803">MPLPGQGQTLSRWRALAAVAARDLGLVKLFEGHTDALAILAELQGPTPPEGSRWAVWAAEASDARLRVETQKTRQGIREGTQQGIRTIEAAREPICLSGTKAWCSGAQSVTHALVTAWLDDTPVLAAVAMDQPSISIDTSTWQAVGMQATASADVTFDAAAATLVGAPNAYLRRAGFWQGGAGIAACWYGAAAQIGHRLRDACAQRADAYRLAHLGAIDVALQSAAAVLREAAAWIDAHPGADAQAVALRARLVIEDAATTVMRHATRALGAGPLCRDARFARALADLPVFLRQSHAERDLAALGERLVATAGSALEQAAEPTSNRAAMHADTSADTLWTL</sequence>
<evidence type="ECO:0000313" key="2">
    <source>
        <dbReference type="EMBL" id="NML31111.1"/>
    </source>
</evidence>
<organism evidence="2 3">
    <name type="scientific">Paraburkholderia antibiotica</name>
    <dbReference type="NCBI Taxonomy" id="2728839"/>
    <lineage>
        <taxon>Bacteria</taxon>
        <taxon>Pseudomonadati</taxon>
        <taxon>Pseudomonadota</taxon>
        <taxon>Betaproteobacteria</taxon>
        <taxon>Burkholderiales</taxon>
        <taxon>Burkholderiaceae</taxon>
        <taxon>Paraburkholderia</taxon>
    </lineage>
</organism>
<evidence type="ECO:0000256" key="1">
    <source>
        <dbReference type="SAM" id="MobiDB-lite"/>
    </source>
</evidence>
<dbReference type="InterPro" id="IPR046373">
    <property type="entry name" value="Acyl-CoA_Oxase/DH_mid-dom_sf"/>
</dbReference>
<dbReference type="Proteomes" id="UP000583127">
    <property type="component" value="Unassembled WGS sequence"/>
</dbReference>
<name>A0A7X9X485_9BURK</name>
<evidence type="ECO:0000313" key="3">
    <source>
        <dbReference type="Proteomes" id="UP000583127"/>
    </source>
</evidence>
<dbReference type="EMBL" id="JABBFZ010000004">
    <property type="protein sequence ID" value="NML31111.1"/>
    <property type="molecule type" value="Genomic_DNA"/>
</dbReference>
<comment type="caution">
    <text evidence="2">The sequence shown here is derived from an EMBL/GenBank/DDBJ whole genome shotgun (WGS) entry which is preliminary data.</text>
</comment>
<proteinExistence type="predicted"/>
<dbReference type="GO" id="GO:0016627">
    <property type="term" value="F:oxidoreductase activity, acting on the CH-CH group of donors"/>
    <property type="evidence" value="ECO:0007669"/>
    <property type="project" value="InterPro"/>
</dbReference>
<dbReference type="SUPFAM" id="SSF56645">
    <property type="entry name" value="Acyl-CoA dehydrogenase NM domain-like"/>
    <property type="match status" value="1"/>
</dbReference>
<accession>A0A7X9X485</accession>
<keyword evidence="3" id="KW-1185">Reference proteome</keyword>
<gene>
    <name evidence="2" type="ORF">HHL14_09720</name>
</gene>
<feature type="region of interest" description="Disordered" evidence="1">
    <location>
        <begin position="319"/>
        <end position="341"/>
    </location>
</feature>
<dbReference type="AlphaFoldDB" id="A0A7X9X485"/>
<dbReference type="Gene3D" id="2.40.110.10">
    <property type="entry name" value="Butyryl-CoA Dehydrogenase, subunit A, domain 2"/>
    <property type="match status" value="1"/>
</dbReference>
<protein>
    <submittedName>
        <fullName evidence="2">Acyl-CoA/acyl-ACP dehydrogenase</fullName>
    </submittedName>
</protein>
<reference evidence="2 3" key="1">
    <citation type="submission" date="2020-04" db="EMBL/GenBank/DDBJ databases">
        <title>Paraburkholderia sp. G-4-1-8 isolated from soil.</title>
        <authorList>
            <person name="Dahal R.H."/>
        </authorList>
    </citation>
    <scope>NUCLEOTIDE SEQUENCE [LARGE SCALE GENOMIC DNA]</scope>
    <source>
        <strain evidence="2 3">G-4-1-8</strain>
    </source>
</reference>
<dbReference type="InterPro" id="IPR009100">
    <property type="entry name" value="AcylCoA_DH/oxidase_NM_dom_sf"/>
</dbReference>